<dbReference type="EMBL" id="CP008953">
    <property type="protein sequence ID" value="AIG76283.1"/>
    <property type="molecule type" value="Genomic_DNA"/>
</dbReference>
<evidence type="ECO:0000313" key="2">
    <source>
        <dbReference type="Proteomes" id="UP000028492"/>
    </source>
</evidence>
<dbReference type="HOGENOM" id="CLU_199858_0_0_11"/>
<dbReference type="STRING" id="208439.AJAP_17075"/>
<dbReference type="Proteomes" id="UP000028492">
    <property type="component" value="Chromosome"/>
</dbReference>
<organism evidence="1 2">
    <name type="scientific">Amycolatopsis japonica</name>
    <dbReference type="NCBI Taxonomy" id="208439"/>
    <lineage>
        <taxon>Bacteria</taxon>
        <taxon>Bacillati</taxon>
        <taxon>Actinomycetota</taxon>
        <taxon>Actinomycetes</taxon>
        <taxon>Pseudonocardiales</taxon>
        <taxon>Pseudonocardiaceae</taxon>
        <taxon>Amycolatopsis</taxon>
        <taxon>Amycolatopsis japonica group</taxon>
    </lineage>
</organism>
<evidence type="ECO:0000313" key="1">
    <source>
        <dbReference type="EMBL" id="AIG76283.1"/>
    </source>
</evidence>
<dbReference type="RefSeq" id="WP_037338802.1">
    <property type="nucleotide sequence ID" value="NZ_CP008953.1"/>
</dbReference>
<sequence>MSEFAVNLRDRVRQAREDVQIAKQASDEDRASAVGADLANLERLAAEHGVDLPEQASGDNRA</sequence>
<gene>
    <name evidence="1" type="ORF">AJAP_17075</name>
</gene>
<accession>A0A075UTK9</accession>
<proteinExistence type="predicted"/>
<keyword evidence="2" id="KW-1185">Reference proteome</keyword>
<dbReference type="KEGG" id="aja:AJAP_17075"/>
<protein>
    <recommendedName>
        <fullName evidence="3">Secreted protein</fullName>
    </recommendedName>
</protein>
<name>A0A075UTK9_9PSEU</name>
<reference evidence="1 2" key="1">
    <citation type="journal article" date="2014" name="J. Biotechnol.">
        <title>Complete genome sequence of the actinobacterium Amycolatopsis japonica MG417-CF17(T) (=DSM 44213T) producing (S,S)-N,N'-ethylenediaminedisuccinic acid.</title>
        <authorList>
            <person name="Stegmann E."/>
            <person name="Albersmeier A."/>
            <person name="Spohn M."/>
            <person name="Gert H."/>
            <person name="Weber T."/>
            <person name="Wohlleben W."/>
            <person name="Kalinowski J."/>
            <person name="Ruckert C."/>
        </authorList>
    </citation>
    <scope>NUCLEOTIDE SEQUENCE [LARGE SCALE GENOMIC DNA]</scope>
    <source>
        <strain evidence="2">MG417-CF17 (DSM 44213)</strain>
    </source>
</reference>
<evidence type="ECO:0008006" key="3">
    <source>
        <dbReference type="Google" id="ProtNLM"/>
    </source>
</evidence>
<dbReference type="AlphaFoldDB" id="A0A075UTK9"/>